<comment type="caution">
    <text evidence="2">The sequence shown here is derived from an EMBL/GenBank/DDBJ whole genome shotgun (WGS) entry which is preliminary data.</text>
</comment>
<keyword evidence="1" id="KW-1133">Transmembrane helix</keyword>
<sequence length="99" mass="11659">MLPRMAEIPFAIIILTLSWSVNVFYFYFFPFQNKGKILKLVEMEFTSHHLLFVGGSSLFFLHLPSFCLSYDLEYHVQINYVYSCYLIARLFVAGLFLKV</sequence>
<name>A0ABD2RCY8_9SOLN</name>
<feature type="transmembrane region" description="Helical" evidence="1">
    <location>
        <begin position="78"/>
        <end position="97"/>
    </location>
</feature>
<evidence type="ECO:0000256" key="1">
    <source>
        <dbReference type="SAM" id="Phobius"/>
    </source>
</evidence>
<dbReference type="EMBL" id="JBJKTR010000020">
    <property type="protein sequence ID" value="KAL3329574.1"/>
    <property type="molecule type" value="Genomic_DNA"/>
</dbReference>
<feature type="transmembrane region" description="Helical" evidence="1">
    <location>
        <begin position="6"/>
        <end position="29"/>
    </location>
</feature>
<dbReference type="Proteomes" id="UP001627284">
    <property type="component" value="Unassembled WGS sequence"/>
</dbReference>
<gene>
    <name evidence="2" type="ORF">AABB24_033764</name>
</gene>
<keyword evidence="1" id="KW-0472">Membrane</keyword>
<keyword evidence="3" id="KW-1185">Reference proteome</keyword>
<protein>
    <submittedName>
        <fullName evidence="2">Uncharacterized protein</fullName>
    </submittedName>
</protein>
<reference evidence="2 3" key="1">
    <citation type="submission" date="2024-05" db="EMBL/GenBank/DDBJ databases">
        <title>De novo assembly of an allotetraploid wild potato.</title>
        <authorList>
            <person name="Hosaka A.J."/>
        </authorList>
    </citation>
    <scope>NUCLEOTIDE SEQUENCE [LARGE SCALE GENOMIC DNA]</scope>
    <source>
        <tissue evidence="2">Young leaves</tissue>
    </source>
</reference>
<feature type="transmembrane region" description="Helical" evidence="1">
    <location>
        <begin position="50"/>
        <end position="72"/>
    </location>
</feature>
<evidence type="ECO:0000313" key="2">
    <source>
        <dbReference type="EMBL" id="KAL3329574.1"/>
    </source>
</evidence>
<evidence type="ECO:0000313" key="3">
    <source>
        <dbReference type="Proteomes" id="UP001627284"/>
    </source>
</evidence>
<keyword evidence="1" id="KW-0812">Transmembrane</keyword>
<organism evidence="2 3">
    <name type="scientific">Solanum stoloniferum</name>
    <dbReference type="NCBI Taxonomy" id="62892"/>
    <lineage>
        <taxon>Eukaryota</taxon>
        <taxon>Viridiplantae</taxon>
        <taxon>Streptophyta</taxon>
        <taxon>Embryophyta</taxon>
        <taxon>Tracheophyta</taxon>
        <taxon>Spermatophyta</taxon>
        <taxon>Magnoliopsida</taxon>
        <taxon>eudicotyledons</taxon>
        <taxon>Gunneridae</taxon>
        <taxon>Pentapetalae</taxon>
        <taxon>asterids</taxon>
        <taxon>lamiids</taxon>
        <taxon>Solanales</taxon>
        <taxon>Solanaceae</taxon>
        <taxon>Solanoideae</taxon>
        <taxon>Solaneae</taxon>
        <taxon>Solanum</taxon>
    </lineage>
</organism>
<dbReference type="AlphaFoldDB" id="A0ABD2RCY8"/>
<accession>A0ABD2RCY8</accession>
<proteinExistence type="predicted"/>